<feature type="active site" description="Proton acceptor" evidence="7">
    <location>
        <position position="118"/>
    </location>
</feature>
<dbReference type="PRINTS" id="PR00725">
    <property type="entry name" value="DADACBPTASE1"/>
</dbReference>
<dbReference type="EC" id="3.4.16.4" evidence="13"/>
<dbReference type="Gene3D" id="3.40.710.10">
    <property type="entry name" value="DD-peptidase/beta-lactamase superfamily"/>
    <property type="match status" value="1"/>
</dbReference>
<evidence type="ECO:0000256" key="3">
    <source>
        <dbReference type="ARBA" id="ARBA00022801"/>
    </source>
</evidence>
<gene>
    <name evidence="13" type="ORF">CferDRAFT_0770</name>
</gene>
<keyword evidence="13" id="KW-0121">Carboxypeptidase</keyword>
<feature type="binding site" evidence="8">
    <location>
        <position position="280"/>
    </location>
    <ligand>
        <name>substrate</name>
    </ligand>
</feature>
<evidence type="ECO:0000256" key="10">
    <source>
        <dbReference type="SAM" id="MobiDB-lite"/>
    </source>
</evidence>
<protein>
    <submittedName>
        <fullName evidence="13">Serine-type D-Ala-D-Ala carboxypeptidase</fullName>
        <ecNumber evidence="13">3.4.16.4</ecNumber>
    </submittedName>
</protein>
<keyword evidence="4" id="KW-0133">Cell shape</keyword>
<dbReference type="GO" id="GO:0008360">
    <property type="term" value="P:regulation of cell shape"/>
    <property type="evidence" value="ECO:0007669"/>
    <property type="project" value="UniProtKB-KW"/>
</dbReference>
<dbReference type="Pfam" id="PF00768">
    <property type="entry name" value="Peptidase_S11"/>
    <property type="match status" value="1"/>
</dbReference>
<evidence type="ECO:0000256" key="6">
    <source>
        <dbReference type="ARBA" id="ARBA00023316"/>
    </source>
</evidence>
<dbReference type="GO" id="GO:0006508">
    <property type="term" value="P:proteolysis"/>
    <property type="evidence" value="ECO:0007669"/>
    <property type="project" value="InterPro"/>
</dbReference>
<reference evidence="13 14" key="2">
    <citation type="submission" date="2006-07" db="EMBL/GenBank/DDBJ databases">
        <title>Sequencing of the draft genome and assembly of Chlorobium ferroxidans DSM 13031.</title>
        <authorList>
            <consortium name="US DOE Joint Genome Institute (JGI-PGF)"/>
            <person name="Copeland A."/>
            <person name="Lucas S."/>
            <person name="Lapidus A."/>
            <person name="Barry K."/>
            <person name="Glavina del Rio T."/>
            <person name="Dalin E."/>
            <person name="Tice H."/>
            <person name="Bruce D."/>
            <person name="Pitluck S."/>
            <person name="Richardson P."/>
        </authorList>
    </citation>
    <scope>NUCLEOTIDE SEQUENCE [LARGE SCALE GENOMIC DNA]</scope>
    <source>
        <strain evidence="13 14">DSM 13031</strain>
    </source>
</reference>
<evidence type="ECO:0000256" key="5">
    <source>
        <dbReference type="ARBA" id="ARBA00022984"/>
    </source>
</evidence>
<accession>Q0YRB7</accession>
<evidence type="ECO:0000313" key="14">
    <source>
        <dbReference type="Proteomes" id="UP000004162"/>
    </source>
</evidence>
<evidence type="ECO:0000256" key="1">
    <source>
        <dbReference type="ARBA" id="ARBA00007164"/>
    </source>
</evidence>
<keyword evidence="11" id="KW-1133">Transmembrane helix</keyword>
<feature type="region of interest" description="Disordered" evidence="10">
    <location>
        <begin position="448"/>
        <end position="486"/>
    </location>
</feature>
<dbReference type="InterPro" id="IPR018044">
    <property type="entry name" value="Peptidase_S11"/>
</dbReference>
<keyword evidence="6" id="KW-0961">Cell wall biogenesis/degradation</keyword>
<reference evidence="13 14" key="1">
    <citation type="submission" date="2006-07" db="EMBL/GenBank/DDBJ databases">
        <title>Annotation of the draft genome assembly of Chlorobium ferroxidans DSM 13031.</title>
        <authorList>
            <consortium name="US DOE Joint Genome Institute (JGI-ORNL)"/>
            <person name="Larimer F."/>
            <person name="Land M."/>
            <person name="Hauser L."/>
        </authorList>
    </citation>
    <scope>NUCLEOTIDE SEQUENCE [LARGE SCALE GENOMIC DNA]</scope>
    <source>
        <strain evidence="13 14">DSM 13031</strain>
    </source>
</reference>
<evidence type="ECO:0000256" key="9">
    <source>
        <dbReference type="RuleBase" id="RU004016"/>
    </source>
</evidence>
<keyword evidence="2" id="KW-0732">Signal</keyword>
<dbReference type="GO" id="GO:0009002">
    <property type="term" value="F:serine-type D-Ala-D-Ala carboxypeptidase activity"/>
    <property type="evidence" value="ECO:0007669"/>
    <property type="project" value="UniProtKB-EC"/>
</dbReference>
<dbReference type="AlphaFoldDB" id="Q0YRB7"/>
<dbReference type="Proteomes" id="UP000004162">
    <property type="component" value="Unassembled WGS sequence"/>
</dbReference>
<dbReference type="PANTHER" id="PTHR21581">
    <property type="entry name" value="D-ALANYL-D-ALANINE CARBOXYPEPTIDASE"/>
    <property type="match status" value="1"/>
</dbReference>
<organism evidence="13 14">
    <name type="scientific">Chlorobium ferrooxidans DSM 13031</name>
    <dbReference type="NCBI Taxonomy" id="377431"/>
    <lineage>
        <taxon>Bacteria</taxon>
        <taxon>Pseudomonadati</taxon>
        <taxon>Chlorobiota</taxon>
        <taxon>Chlorobiia</taxon>
        <taxon>Chlorobiales</taxon>
        <taxon>Chlorobiaceae</taxon>
        <taxon>Chlorobium/Pelodictyon group</taxon>
        <taxon>Chlorobium</taxon>
    </lineage>
</organism>
<evidence type="ECO:0000313" key="13">
    <source>
        <dbReference type="EMBL" id="EAT58796.1"/>
    </source>
</evidence>
<keyword evidence="11" id="KW-0812">Transmembrane</keyword>
<feature type="active site" evidence="7">
    <location>
        <position position="170"/>
    </location>
</feature>
<keyword evidence="13" id="KW-0645">Protease</keyword>
<dbReference type="InterPro" id="IPR012338">
    <property type="entry name" value="Beta-lactam/transpept-like"/>
</dbReference>
<keyword evidence="11" id="KW-0472">Membrane</keyword>
<evidence type="ECO:0000256" key="11">
    <source>
        <dbReference type="SAM" id="Phobius"/>
    </source>
</evidence>
<keyword evidence="5" id="KW-0573">Peptidoglycan synthesis</keyword>
<proteinExistence type="inferred from homology"/>
<dbReference type="InterPro" id="IPR001967">
    <property type="entry name" value="Peptidase_S11_N"/>
</dbReference>
<feature type="active site" description="Acyl-ester intermediate" evidence="7">
    <location>
        <position position="115"/>
    </location>
</feature>
<dbReference type="PANTHER" id="PTHR21581:SF33">
    <property type="entry name" value="D-ALANYL-D-ALANINE CARBOXYPEPTIDASE DACB"/>
    <property type="match status" value="1"/>
</dbReference>
<comment type="caution">
    <text evidence="13">The sequence shown here is derived from an EMBL/GenBank/DDBJ whole genome shotgun (WGS) entry which is preliminary data.</text>
</comment>
<name>Q0YRB7_9CHLB</name>
<feature type="transmembrane region" description="Helical" evidence="11">
    <location>
        <begin position="51"/>
        <end position="73"/>
    </location>
</feature>
<comment type="similarity">
    <text evidence="1 9">Belongs to the peptidase S11 family.</text>
</comment>
<sequence length="486" mass="53160">MLYREAFFTPVDSNYKNSRPLSMQEQFSTAAICRPWTPLFRKSRKHLPARARVLTLGICFFAFTASIALPALLHAEPGNGSYQIQAPVDSYIVKDLCSSRVVMAKDIDRPVSPASLTKILTCIMAIESGKLDQDVVITRESTNVEPSKAGFRVGERIRLLDLVKAAMVNSSNDAAFAIAIHLSGSVDAFVASMNSRARAIGMRNSRFTNPAGFDKGIYAGNTSTAGDLLCLTEYSVRNPVFNAVARLDRAVFVEQSTRKVYSLKTHNKLLGRYPYAVGIKTGYTGRAGRCLIGRAIKDNRDILLVMLNSRTDRWNVAAEMFDRALLIQREEPVLIARSSVPPAERAVRADAGERKIAHASRLHNRKARKGAPVVAASAKKSKHHASHAVALTKSAKKSKQHTVLIAKSGKKMKKGDPVVAKSGVKQNRKALVAAKLAGKSKLRDLAITKRGRKLDRKGISATKSAGKLKKRDLALSKSARKKQTES</sequence>
<dbReference type="EMBL" id="AASE01000012">
    <property type="protein sequence ID" value="EAT58796.1"/>
    <property type="molecule type" value="Genomic_DNA"/>
</dbReference>
<dbReference type="SUPFAM" id="SSF56601">
    <property type="entry name" value="beta-lactamase/transpeptidase-like"/>
    <property type="match status" value="1"/>
</dbReference>
<evidence type="ECO:0000256" key="4">
    <source>
        <dbReference type="ARBA" id="ARBA00022960"/>
    </source>
</evidence>
<evidence type="ECO:0000256" key="2">
    <source>
        <dbReference type="ARBA" id="ARBA00022729"/>
    </source>
</evidence>
<evidence type="ECO:0000259" key="12">
    <source>
        <dbReference type="Pfam" id="PF00768"/>
    </source>
</evidence>
<dbReference type="GO" id="GO:0009252">
    <property type="term" value="P:peptidoglycan biosynthetic process"/>
    <property type="evidence" value="ECO:0007669"/>
    <property type="project" value="UniProtKB-KW"/>
</dbReference>
<evidence type="ECO:0000256" key="8">
    <source>
        <dbReference type="PIRSR" id="PIRSR618044-2"/>
    </source>
</evidence>
<keyword evidence="14" id="KW-1185">Reference proteome</keyword>
<keyword evidence="3 13" id="KW-0378">Hydrolase</keyword>
<feature type="domain" description="Peptidase S11 D-alanyl-D-alanine carboxypeptidase A N-terminal" evidence="12">
    <location>
        <begin position="88"/>
        <end position="310"/>
    </location>
</feature>
<evidence type="ECO:0000256" key="7">
    <source>
        <dbReference type="PIRSR" id="PIRSR618044-1"/>
    </source>
</evidence>
<dbReference type="GO" id="GO:0071555">
    <property type="term" value="P:cell wall organization"/>
    <property type="evidence" value="ECO:0007669"/>
    <property type="project" value="UniProtKB-KW"/>
</dbReference>